<keyword evidence="2 8" id="KW-0963">Cytoplasm</keyword>
<feature type="compositionally biased region" description="Pro residues" evidence="10">
    <location>
        <begin position="350"/>
        <end position="407"/>
    </location>
</feature>
<dbReference type="CDD" id="cd02201">
    <property type="entry name" value="FtsZ_type1"/>
    <property type="match status" value="1"/>
</dbReference>
<comment type="caution">
    <text evidence="13">The sequence shown here is derived from an EMBL/GenBank/DDBJ whole genome shotgun (WGS) entry which is preliminary data.</text>
</comment>
<feature type="binding site" evidence="8">
    <location>
        <begin position="108"/>
        <end position="110"/>
    </location>
    <ligand>
        <name>GTP</name>
        <dbReference type="ChEBI" id="CHEBI:37565"/>
    </ligand>
</feature>
<evidence type="ECO:0000256" key="10">
    <source>
        <dbReference type="SAM" id="MobiDB-lite"/>
    </source>
</evidence>
<dbReference type="HAMAP" id="MF_00909">
    <property type="entry name" value="FtsZ"/>
    <property type="match status" value="1"/>
</dbReference>
<keyword evidence="6 8" id="KW-0717">Septation</keyword>
<evidence type="ECO:0000313" key="13">
    <source>
        <dbReference type="EMBL" id="PIW13708.1"/>
    </source>
</evidence>
<feature type="region of interest" description="Disordered" evidence="10">
    <location>
        <begin position="316"/>
        <end position="443"/>
    </location>
</feature>
<comment type="function">
    <text evidence="8">Essential cell division protein that forms a contractile ring structure (Z ring) at the future cell division site. The regulation of the ring assembly controls the timing and the location of cell division. One of the functions of the FtsZ ring is to recruit other cell division proteins to the septum to produce a new cell wall between the dividing cells. Binds GTP and shows GTPase activity.</text>
</comment>
<dbReference type="InterPro" id="IPR024757">
    <property type="entry name" value="FtsZ_C"/>
</dbReference>
<dbReference type="GO" id="GO:0005737">
    <property type="term" value="C:cytoplasm"/>
    <property type="evidence" value="ECO:0007669"/>
    <property type="project" value="UniProtKB-SubCell"/>
</dbReference>
<dbReference type="AlphaFoldDB" id="A0A2M7FWT7"/>
<dbReference type="Gene3D" id="3.40.50.1440">
    <property type="entry name" value="Tubulin/FtsZ, GTPase domain"/>
    <property type="match status" value="1"/>
</dbReference>
<evidence type="ECO:0000256" key="9">
    <source>
        <dbReference type="NCBIfam" id="TIGR00065"/>
    </source>
</evidence>
<evidence type="ECO:0000256" key="2">
    <source>
        <dbReference type="ARBA" id="ARBA00022490"/>
    </source>
</evidence>
<dbReference type="InterPro" id="IPR036525">
    <property type="entry name" value="Tubulin/FtsZ_GTPase_sf"/>
</dbReference>
<dbReference type="SMART" id="SM00864">
    <property type="entry name" value="Tubulin"/>
    <property type="match status" value="1"/>
</dbReference>
<reference evidence="13 14" key="1">
    <citation type="submission" date="2017-09" db="EMBL/GenBank/DDBJ databases">
        <title>Depth-based differentiation of microbial function through sediment-hosted aquifers and enrichment of novel symbionts in the deep terrestrial subsurface.</title>
        <authorList>
            <person name="Probst A.J."/>
            <person name="Ladd B."/>
            <person name="Jarett J.K."/>
            <person name="Geller-Mcgrath D.E."/>
            <person name="Sieber C.M."/>
            <person name="Emerson J.B."/>
            <person name="Anantharaman K."/>
            <person name="Thomas B.C."/>
            <person name="Malmstrom R."/>
            <person name="Stieglmeier M."/>
            <person name="Klingl A."/>
            <person name="Woyke T."/>
            <person name="Ryan C.M."/>
            <person name="Banfield J.F."/>
        </authorList>
    </citation>
    <scope>NUCLEOTIDE SEQUENCE [LARGE SCALE GENOMIC DNA]</scope>
    <source>
        <strain evidence="13">CG17_big_fil_post_rev_8_21_14_2_50_48_46</strain>
    </source>
</reference>
<evidence type="ECO:0000256" key="4">
    <source>
        <dbReference type="ARBA" id="ARBA00022741"/>
    </source>
</evidence>
<dbReference type="GO" id="GO:0005525">
    <property type="term" value="F:GTP binding"/>
    <property type="evidence" value="ECO:0007669"/>
    <property type="project" value="UniProtKB-UniRule"/>
</dbReference>
<keyword evidence="4 8" id="KW-0547">Nucleotide-binding</keyword>
<accession>A0A2M7FWT7</accession>
<dbReference type="PROSITE" id="PS01134">
    <property type="entry name" value="FTSZ_1"/>
    <property type="match status" value="1"/>
</dbReference>
<dbReference type="SUPFAM" id="SSF52490">
    <property type="entry name" value="Tubulin nucleotide-binding domain-like"/>
    <property type="match status" value="1"/>
</dbReference>
<feature type="compositionally biased region" description="Low complexity" evidence="10">
    <location>
        <begin position="408"/>
        <end position="422"/>
    </location>
</feature>
<dbReference type="Proteomes" id="UP000231019">
    <property type="component" value="Unassembled WGS sequence"/>
</dbReference>
<dbReference type="GO" id="GO:0043093">
    <property type="term" value="P:FtsZ-dependent cytokinesis"/>
    <property type="evidence" value="ECO:0007669"/>
    <property type="project" value="UniProtKB-UniRule"/>
</dbReference>
<dbReference type="InterPro" id="IPR045061">
    <property type="entry name" value="FtsZ/CetZ"/>
</dbReference>
<evidence type="ECO:0000256" key="5">
    <source>
        <dbReference type="ARBA" id="ARBA00023134"/>
    </source>
</evidence>
<feature type="domain" description="Tubulin/FtsZ 2-layer sandwich" evidence="12">
    <location>
        <begin position="207"/>
        <end position="324"/>
    </location>
</feature>
<comment type="subcellular location">
    <subcellularLocation>
        <location evidence="8">Cytoplasm</location>
    </subcellularLocation>
    <text evidence="8">Assembles at midcell at the inner surface of the cytoplasmic membrane.</text>
</comment>
<dbReference type="PANTHER" id="PTHR30314:SF3">
    <property type="entry name" value="MITOCHONDRIAL DIVISION PROTEIN FSZA"/>
    <property type="match status" value="1"/>
</dbReference>
<organism evidence="13 14">
    <name type="scientific">bacterium (Candidatus Blackallbacteria) CG17_big_fil_post_rev_8_21_14_2_50_48_46</name>
    <dbReference type="NCBI Taxonomy" id="2014261"/>
    <lineage>
        <taxon>Bacteria</taxon>
        <taxon>Candidatus Blackallbacteria</taxon>
    </lineage>
</organism>
<dbReference type="SUPFAM" id="SSF55307">
    <property type="entry name" value="Tubulin C-terminal domain-like"/>
    <property type="match status" value="1"/>
</dbReference>
<evidence type="ECO:0000259" key="12">
    <source>
        <dbReference type="SMART" id="SM00865"/>
    </source>
</evidence>
<sequence length="443" mass="44813">MEAARKKLSSVADIKVIGVGGGGGNAVNRMISSGLNGVEFISINTDAQALSFSQAEKRIAVGGKVTRGLGAGGNPAIGAKAAEESRDDIAAALEGADMVFITCGMGGGSGTGAAPIVAEIARQNNALTIGVVTRPFTFEGRRRWQQAEDGINNFREKVDTLIVIPNDRLLSVVEKRTSIQEAFRVADDVLRQGVQGISDIITIPGLINVDFADIKAIMADAGSALMGIGHASGEGRAIEASRAAISSPLLEASIEGASGIIFNVTGGADLTLYEVNEAAEVIYGVASPDANIIFGAVIDDRIQGEIQITVIATGFNNGQRPGVRRQQQEARYTAPVHKPAAPAYQAPSAAPAPAPVAPPPQAAAPAPAPAPVAPPPQAAAPAPAPAAPPPQAAAPAPAPAAPPPVAVPPVASAPPAAVVPPAAAAPPPAHDPLELPPFLRPHR</sequence>
<dbReference type="InterPro" id="IPR020805">
    <property type="entry name" value="Cell_div_FtsZ_CS"/>
</dbReference>
<dbReference type="GO" id="GO:0000917">
    <property type="term" value="P:division septum assembly"/>
    <property type="evidence" value="ECO:0007669"/>
    <property type="project" value="UniProtKB-KW"/>
</dbReference>
<dbReference type="InterPro" id="IPR003008">
    <property type="entry name" value="Tubulin_FtsZ_GTPase"/>
</dbReference>
<dbReference type="SMART" id="SM00865">
    <property type="entry name" value="Tubulin_C"/>
    <property type="match status" value="1"/>
</dbReference>
<evidence type="ECO:0000256" key="6">
    <source>
        <dbReference type="ARBA" id="ARBA00023210"/>
    </source>
</evidence>
<evidence type="ECO:0000313" key="14">
    <source>
        <dbReference type="Proteomes" id="UP000231019"/>
    </source>
</evidence>
<dbReference type="PANTHER" id="PTHR30314">
    <property type="entry name" value="CELL DIVISION PROTEIN FTSZ-RELATED"/>
    <property type="match status" value="1"/>
</dbReference>
<gene>
    <name evidence="8" type="primary">ftsZ</name>
    <name evidence="13" type="ORF">COW36_23850</name>
</gene>
<proteinExistence type="inferred from homology"/>
<dbReference type="Pfam" id="PF00091">
    <property type="entry name" value="Tubulin"/>
    <property type="match status" value="1"/>
</dbReference>
<evidence type="ECO:0000256" key="8">
    <source>
        <dbReference type="HAMAP-Rule" id="MF_00909"/>
    </source>
</evidence>
<feature type="compositionally biased region" description="Low complexity" evidence="10">
    <location>
        <begin position="339"/>
        <end position="349"/>
    </location>
</feature>
<dbReference type="InterPro" id="IPR000158">
    <property type="entry name" value="Cell_div_FtsZ"/>
</dbReference>
<evidence type="ECO:0000256" key="1">
    <source>
        <dbReference type="ARBA" id="ARBA00009690"/>
    </source>
</evidence>
<dbReference type="GO" id="GO:0032153">
    <property type="term" value="C:cell division site"/>
    <property type="evidence" value="ECO:0007669"/>
    <property type="project" value="UniProtKB-UniRule"/>
</dbReference>
<comment type="similarity">
    <text evidence="1 8">Belongs to the FtsZ family.</text>
</comment>
<evidence type="ECO:0000256" key="7">
    <source>
        <dbReference type="ARBA" id="ARBA00023306"/>
    </source>
</evidence>
<feature type="binding site" evidence="8">
    <location>
        <begin position="21"/>
        <end position="25"/>
    </location>
    <ligand>
        <name>GTP</name>
        <dbReference type="ChEBI" id="CHEBI:37565"/>
    </ligand>
</feature>
<feature type="binding site" evidence="8">
    <location>
        <position position="139"/>
    </location>
    <ligand>
        <name>GTP</name>
        <dbReference type="ChEBI" id="CHEBI:37565"/>
    </ligand>
</feature>
<keyword evidence="3 8" id="KW-0132">Cell division</keyword>
<feature type="binding site" evidence="8">
    <location>
        <position position="187"/>
    </location>
    <ligand>
        <name>GTP</name>
        <dbReference type="ChEBI" id="CHEBI:37565"/>
    </ligand>
</feature>
<dbReference type="InterPro" id="IPR018316">
    <property type="entry name" value="Tubulin/FtsZ_2-layer-sand-dom"/>
</dbReference>
<dbReference type="PRINTS" id="PR00423">
    <property type="entry name" value="CELLDVISFTSZ"/>
</dbReference>
<dbReference type="EMBL" id="PFFQ01000066">
    <property type="protein sequence ID" value="PIW13708.1"/>
    <property type="molecule type" value="Genomic_DNA"/>
</dbReference>
<feature type="compositionally biased region" description="Pro residues" evidence="10">
    <location>
        <begin position="423"/>
        <end position="443"/>
    </location>
</feature>
<feature type="domain" description="Tubulin/FtsZ GTPase" evidence="11">
    <location>
        <begin position="13"/>
        <end position="205"/>
    </location>
</feature>
<dbReference type="Gene3D" id="3.30.1330.20">
    <property type="entry name" value="Tubulin/FtsZ, C-terminal domain"/>
    <property type="match status" value="1"/>
</dbReference>
<keyword evidence="5 8" id="KW-0342">GTP-binding</keyword>
<evidence type="ECO:0000259" key="11">
    <source>
        <dbReference type="SMART" id="SM00864"/>
    </source>
</evidence>
<feature type="binding site" evidence="8">
    <location>
        <position position="143"/>
    </location>
    <ligand>
        <name>GTP</name>
        <dbReference type="ChEBI" id="CHEBI:37565"/>
    </ligand>
</feature>
<dbReference type="GO" id="GO:0051258">
    <property type="term" value="P:protein polymerization"/>
    <property type="evidence" value="ECO:0007669"/>
    <property type="project" value="UniProtKB-UniRule"/>
</dbReference>
<dbReference type="InterPro" id="IPR008280">
    <property type="entry name" value="Tub_FtsZ_C"/>
</dbReference>
<name>A0A2M7FWT7_9BACT</name>
<dbReference type="Pfam" id="PF12327">
    <property type="entry name" value="FtsZ_C"/>
    <property type="match status" value="1"/>
</dbReference>
<comment type="subunit">
    <text evidence="8">Homodimer. Polymerizes to form a dynamic ring structure in a strictly GTP-dependent manner. Interacts directly with several other division proteins.</text>
</comment>
<dbReference type="NCBIfam" id="TIGR00065">
    <property type="entry name" value="ftsZ"/>
    <property type="match status" value="1"/>
</dbReference>
<dbReference type="InterPro" id="IPR037103">
    <property type="entry name" value="Tubulin/FtsZ-like_C"/>
</dbReference>
<keyword evidence="7 8" id="KW-0131">Cell cycle</keyword>
<evidence type="ECO:0000256" key="3">
    <source>
        <dbReference type="ARBA" id="ARBA00022618"/>
    </source>
</evidence>
<dbReference type="GO" id="GO:0003924">
    <property type="term" value="F:GTPase activity"/>
    <property type="evidence" value="ECO:0007669"/>
    <property type="project" value="UniProtKB-UniRule"/>
</dbReference>
<protein>
    <recommendedName>
        <fullName evidence="8 9">Cell division protein FtsZ</fullName>
    </recommendedName>
</protein>
<dbReference type="FunFam" id="3.40.50.1440:FF:000023">
    <property type="entry name" value="Cell division protein FtsZ"/>
    <property type="match status" value="1"/>
</dbReference>